<keyword evidence="3" id="KW-0677">Repeat</keyword>
<keyword evidence="2" id="KW-0479">Metal-binding</keyword>
<feature type="domain" description="C2HC/C3H-type" evidence="7">
    <location>
        <begin position="12"/>
        <end position="41"/>
    </location>
</feature>
<accession>A0A8S1GWE6</accession>
<evidence type="ECO:0000313" key="8">
    <source>
        <dbReference type="EMBL" id="CAD6187391.1"/>
    </source>
</evidence>
<dbReference type="InterPro" id="IPR026319">
    <property type="entry name" value="ZC2HC1A/B-like"/>
</dbReference>
<organism evidence="8 9">
    <name type="scientific">Caenorhabditis auriculariae</name>
    <dbReference type="NCBI Taxonomy" id="2777116"/>
    <lineage>
        <taxon>Eukaryota</taxon>
        <taxon>Metazoa</taxon>
        <taxon>Ecdysozoa</taxon>
        <taxon>Nematoda</taxon>
        <taxon>Chromadorea</taxon>
        <taxon>Rhabditida</taxon>
        <taxon>Rhabditina</taxon>
        <taxon>Rhabditomorpha</taxon>
        <taxon>Rhabditoidea</taxon>
        <taxon>Rhabditidae</taxon>
        <taxon>Peloderinae</taxon>
        <taxon>Caenorhabditis</taxon>
    </lineage>
</organism>
<evidence type="ECO:0000256" key="6">
    <source>
        <dbReference type="PROSITE-ProRule" id="PRU01371"/>
    </source>
</evidence>
<evidence type="ECO:0000256" key="1">
    <source>
        <dbReference type="ARBA" id="ARBA00010843"/>
    </source>
</evidence>
<keyword evidence="5" id="KW-0862">Zinc</keyword>
<dbReference type="GO" id="GO:0008270">
    <property type="term" value="F:zinc ion binding"/>
    <property type="evidence" value="ECO:0007669"/>
    <property type="project" value="UniProtKB-KW"/>
</dbReference>
<sequence>MPSPAEPLPDEPTYPCNVCGRRFIRSSLDKHIPACKKLASLNRKPFDSGKQRAMGSDITYADVKKAQKEKAKMGGVFPRPQTNWRERHETFIDAVSSSKKVDYAIKTGAPLPPPPRTAVPSEIRTVEEVGLQRRRFLQNQSPDHIEDYPANMKLEHKLRREAVTM</sequence>
<comment type="similarity">
    <text evidence="1">Belongs to the ZC2HC1 family.</text>
</comment>
<evidence type="ECO:0000256" key="5">
    <source>
        <dbReference type="ARBA" id="ARBA00022833"/>
    </source>
</evidence>
<evidence type="ECO:0000256" key="2">
    <source>
        <dbReference type="ARBA" id="ARBA00022723"/>
    </source>
</evidence>
<dbReference type="Pfam" id="PF13913">
    <property type="entry name" value="zf-C2HC_2"/>
    <property type="match status" value="1"/>
</dbReference>
<dbReference type="OrthoDB" id="10255185at2759"/>
<protein>
    <recommendedName>
        <fullName evidence="7">C2HC/C3H-type domain-containing protein</fullName>
    </recommendedName>
</protein>
<gene>
    <name evidence="8" type="ORF">CAUJ_LOCUS3310</name>
</gene>
<comment type="caution">
    <text evidence="8">The sequence shown here is derived from an EMBL/GenBank/DDBJ whole genome shotgun (WGS) entry which is preliminary data.</text>
</comment>
<dbReference type="PROSITE" id="PS52027">
    <property type="entry name" value="ZF_C2HC_C3H"/>
    <property type="match status" value="1"/>
</dbReference>
<evidence type="ECO:0000259" key="7">
    <source>
        <dbReference type="PROSITE" id="PS52027"/>
    </source>
</evidence>
<keyword evidence="4 6" id="KW-0863">Zinc-finger</keyword>
<dbReference type="Gene3D" id="3.30.160.60">
    <property type="entry name" value="Classic Zinc Finger"/>
    <property type="match status" value="1"/>
</dbReference>
<reference evidence="8" key="1">
    <citation type="submission" date="2020-10" db="EMBL/GenBank/DDBJ databases">
        <authorList>
            <person name="Kikuchi T."/>
        </authorList>
    </citation>
    <scope>NUCLEOTIDE SEQUENCE</scope>
    <source>
        <strain evidence="8">NKZ352</strain>
    </source>
</reference>
<evidence type="ECO:0000313" key="9">
    <source>
        <dbReference type="Proteomes" id="UP000835052"/>
    </source>
</evidence>
<dbReference type="Proteomes" id="UP000835052">
    <property type="component" value="Unassembled WGS sequence"/>
</dbReference>
<evidence type="ECO:0000256" key="3">
    <source>
        <dbReference type="ARBA" id="ARBA00022737"/>
    </source>
</evidence>
<proteinExistence type="inferred from homology"/>
<dbReference type="PANTHER" id="PTHR13555">
    <property type="entry name" value="C2H2 ZINC FINGER CGI-62-RELATED"/>
    <property type="match status" value="1"/>
</dbReference>
<dbReference type="AlphaFoldDB" id="A0A8S1GWE6"/>
<dbReference type="PANTHER" id="PTHR13555:SF25">
    <property type="entry name" value="ZINC FINGER C2HC DOMAIN-CONTAINING PROTEIN 1A"/>
    <property type="match status" value="1"/>
</dbReference>
<keyword evidence="9" id="KW-1185">Reference proteome</keyword>
<dbReference type="EMBL" id="CAJGYM010000006">
    <property type="protein sequence ID" value="CAD6187391.1"/>
    <property type="molecule type" value="Genomic_DNA"/>
</dbReference>
<name>A0A8S1GWE6_9PELO</name>
<evidence type="ECO:0000256" key="4">
    <source>
        <dbReference type="ARBA" id="ARBA00022771"/>
    </source>
</evidence>
<dbReference type="InterPro" id="IPR049899">
    <property type="entry name" value="Znf_C2HC_C3H"/>
</dbReference>